<keyword evidence="4" id="KW-1185">Reference proteome</keyword>
<dbReference type="Proteomes" id="UP000294558">
    <property type="component" value="Unassembled WGS sequence"/>
</dbReference>
<dbReference type="Gene3D" id="2.10.260.10">
    <property type="match status" value="1"/>
</dbReference>
<dbReference type="NCBIfam" id="TIGR01439">
    <property type="entry name" value="lp_hng_hel_AbrB"/>
    <property type="match status" value="1"/>
</dbReference>
<dbReference type="AlphaFoldDB" id="A0A4R7HW96"/>
<dbReference type="EMBL" id="SOAU01000001">
    <property type="protein sequence ID" value="TDT14769.1"/>
    <property type="molecule type" value="Genomic_DNA"/>
</dbReference>
<dbReference type="InterPro" id="IPR037914">
    <property type="entry name" value="SpoVT-AbrB_sf"/>
</dbReference>
<evidence type="ECO:0000313" key="4">
    <source>
        <dbReference type="Proteomes" id="UP000294558"/>
    </source>
</evidence>
<dbReference type="PROSITE" id="PS51740">
    <property type="entry name" value="SPOVT_ABRB"/>
    <property type="match status" value="1"/>
</dbReference>
<dbReference type="GO" id="GO:0003677">
    <property type="term" value="F:DNA binding"/>
    <property type="evidence" value="ECO:0007669"/>
    <property type="project" value="UniProtKB-UniRule"/>
</dbReference>
<name>A0A4R7HW96_9ACTN</name>
<dbReference type="SMART" id="SM00966">
    <property type="entry name" value="SpoVT_AbrB"/>
    <property type="match status" value="1"/>
</dbReference>
<evidence type="ECO:0000259" key="2">
    <source>
        <dbReference type="PROSITE" id="PS51740"/>
    </source>
</evidence>
<evidence type="ECO:0000313" key="3">
    <source>
        <dbReference type="EMBL" id="TDT14769.1"/>
    </source>
</evidence>
<dbReference type="SUPFAM" id="SSF89447">
    <property type="entry name" value="AbrB/MazE/MraZ-like"/>
    <property type="match status" value="1"/>
</dbReference>
<reference evidence="3 4" key="1">
    <citation type="submission" date="2019-03" db="EMBL/GenBank/DDBJ databases">
        <title>Sequencing the genomes of 1000 actinobacteria strains.</title>
        <authorList>
            <person name="Klenk H.-P."/>
        </authorList>
    </citation>
    <scope>NUCLEOTIDE SEQUENCE [LARGE SCALE GENOMIC DNA]</scope>
    <source>
        <strain evidence="3 4">DSM 18936</strain>
    </source>
</reference>
<accession>A0A4R7HW96</accession>
<protein>
    <submittedName>
        <fullName evidence="3">AbrB family looped-hinge helix DNA binding protein</fullName>
    </submittedName>
</protein>
<gene>
    <name evidence="3" type="ORF">BDK89_0325</name>
</gene>
<comment type="caution">
    <text evidence="3">The sequence shown here is derived from an EMBL/GenBank/DDBJ whole genome shotgun (WGS) entry which is preliminary data.</text>
</comment>
<dbReference type="OrthoDB" id="9811597at2"/>
<evidence type="ECO:0000256" key="1">
    <source>
        <dbReference type="PROSITE-ProRule" id="PRU01076"/>
    </source>
</evidence>
<dbReference type="InterPro" id="IPR007159">
    <property type="entry name" value="SpoVT-AbrB_dom"/>
</dbReference>
<keyword evidence="1" id="KW-0238">DNA-binding</keyword>
<sequence>MRVTQKGQVTIPKDLRDALGIGAGTDVEFERNGDTIVVRKTNVENGRGRQLVERLRGRGDVAMTTDEIMGLTRGS</sequence>
<dbReference type="Pfam" id="PF04014">
    <property type="entry name" value="MazE_antitoxin"/>
    <property type="match status" value="1"/>
</dbReference>
<proteinExistence type="predicted"/>
<organism evidence="3 4">
    <name type="scientific">Ilumatobacter fluminis</name>
    <dbReference type="NCBI Taxonomy" id="467091"/>
    <lineage>
        <taxon>Bacteria</taxon>
        <taxon>Bacillati</taxon>
        <taxon>Actinomycetota</taxon>
        <taxon>Acidimicrobiia</taxon>
        <taxon>Acidimicrobiales</taxon>
        <taxon>Ilumatobacteraceae</taxon>
        <taxon>Ilumatobacter</taxon>
    </lineage>
</organism>
<feature type="domain" description="SpoVT-AbrB" evidence="2">
    <location>
        <begin position="1"/>
        <end position="43"/>
    </location>
</feature>
<dbReference type="RefSeq" id="WP_133867286.1">
    <property type="nucleotide sequence ID" value="NZ_SOAU01000001.1"/>
</dbReference>